<dbReference type="PANTHER" id="PTHR22883">
    <property type="entry name" value="ZINC FINGER DHHC DOMAIN CONTAINING PROTEIN"/>
    <property type="match status" value="1"/>
</dbReference>
<proteinExistence type="inferred from homology"/>
<dbReference type="GO" id="GO:0006612">
    <property type="term" value="P:protein targeting to membrane"/>
    <property type="evidence" value="ECO:0007669"/>
    <property type="project" value="TreeGrafter"/>
</dbReference>
<feature type="transmembrane region" description="Helical" evidence="8">
    <location>
        <begin position="240"/>
        <end position="267"/>
    </location>
</feature>
<sequence length="410" mass="46753">MYGSKMASDSNRHIIDSHGPSMRVYQVWKGNNRFFLKGRLIFGPDVRSLYLTIFLIVTPVILFSAFVSQTPINGRHSLGNLIVIICVVFTIYVIFLLFLTSARDPGIIPRNQHPPEGERDWGAASHADNRGAGAGAGPPTKDVMVNGSVVKVKYCQTCLLYRPPRCSHCSICNNCVERFDHHCPWVGQCIGKRNYRFFFMFVSSTTMLCLYVFGFCWVNIKKIMDVYHCNLWRAFIKSPVSGILILYTFIAAWFVGGLTVFHLYLITTNQTTYENFRYRYEGKVNPYNRGCVGNFVEVFLSRIPKSKNKFREKVKGDSSSAFNSWRSLGHPNPMSPPEMNKTSIDMMEMEMGKRQAVGAEDFEDIRSQIESVGMEARHRNWEITPDIQMLASEFGMEYGSTPRQKIHGSL</sequence>
<reference evidence="10" key="2">
    <citation type="submission" date="2021-03" db="UniProtKB">
        <authorList>
            <consortium name="EnsemblPlants"/>
        </authorList>
    </citation>
    <scope>IDENTIFICATION</scope>
</reference>
<dbReference type="InterPro" id="IPR001594">
    <property type="entry name" value="Palmitoyltrfase_DHHC"/>
</dbReference>
<evidence type="ECO:0000256" key="6">
    <source>
        <dbReference type="ARBA" id="ARBA00023136"/>
    </source>
</evidence>
<dbReference type="Gramene" id="evm.model.04.842">
    <property type="protein sequence ID" value="cds.evm.model.04.842"/>
    <property type="gene ID" value="evm.TU.04.842"/>
</dbReference>
<dbReference type="AlphaFoldDB" id="A0A803PIY3"/>
<evidence type="ECO:0000256" key="5">
    <source>
        <dbReference type="ARBA" id="ARBA00022989"/>
    </source>
</evidence>
<dbReference type="OrthoDB" id="4096362at2759"/>
<dbReference type="GO" id="GO:0005794">
    <property type="term" value="C:Golgi apparatus"/>
    <property type="evidence" value="ECO:0007669"/>
    <property type="project" value="TreeGrafter"/>
</dbReference>
<evidence type="ECO:0000256" key="7">
    <source>
        <dbReference type="ARBA" id="ARBA00023315"/>
    </source>
</evidence>
<dbReference type="GO" id="GO:0019706">
    <property type="term" value="F:protein-cysteine S-palmitoyltransferase activity"/>
    <property type="evidence" value="ECO:0007669"/>
    <property type="project" value="UniProtKB-EC"/>
</dbReference>
<dbReference type="Proteomes" id="UP000596661">
    <property type="component" value="Chromosome 4"/>
</dbReference>
<dbReference type="Pfam" id="PF01529">
    <property type="entry name" value="DHHC"/>
    <property type="match status" value="1"/>
</dbReference>
<evidence type="ECO:0000259" key="9">
    <source>
        <dbReference type="Pfam" id="PF01529"/>
    </source>
</evidence>
<name>A0A803PIY3_CANSA</name>
<evidence type="ECO:0000313" key="10">
    <source>
        <dbReference type="EnsemblPlants" id="cds.evm.model.04.842"/>
    </source>
</evidence>
<dbReference type="EC" id="2.3.1.225" evidence="8"/>
<dbReference type="InterPro" id="IPR039859">
    <property type="entry name" value="PFA4/ZDH16/20/ERF2-like"/>
</dbReference>
<keyword evidence="6 8" id="KW-0472">Membrane</keyword>
<organism evidence="10 11">
    <name type="scientific">Cannabis sativa</name>
    <name type="common">Hemp</name>
    <name type="synonym">Marijuana</name>
    <dbReference type="NCBI Taxonomy" id="3483"/>
    <lineage>
        <taxon>Eukaryota</taxon>
        <taxon>Viridiplantae</taxon>
        <taxon>Streptophyta</taxon>
        <taxon>Embryophyta</taxon>
        <taxon>Tracheophyta</taxon>
        <taxon>Spermatophyta</taxon>
        <taxon>Magnoliopsida</taxon>
        <taxon>eudicotyledons</taxon>
        <taxon>Gunneridae</taxon>
        <taxon>Pentapetalae</taxon>
        <taxon>rosids</taxon>
        <taxon>fabids</taxon>
        <taxon>Rosales</taxon>
        <taxon>Cannabaceae</taxon>
        <taxon>Cannabis</taxon>
    </lineage>
</organism>
<evidence type="ECO:0000256" key="3">
    <source>
        <dbReference type="ARBA" id="ARBA00022679"/>
    </source>
</evidence>
<evidence type="ECO:0000313" key="11">
    <source>
        <dbReference type="Proteomes" id="UP000596661"/>
    </source>
</evidence>
<dbReference type="PROSITE" id="PS50216">
    <property type="entry name" value="DHHC"/>
    <property type="match status" value="1"/>
</dbReference>
<feature type="transmembrane region" description="Helical" evidence="8">
    <location>
        <begin position="197"/>
        <end position="220"/>
    </location>
</feature>
<feature type="transmembrane region" description="Helical" evidence="8">
    <location>
        <begin position="79"/>
        <end position="100"/>
    </location>
</feature>
<dbReference type="EnsemblPlants" id="evm.model.04.842">
    <property type="protein sequence ID" value="cds.evm.model.04.842"/>
    <property type="gene ID" value="evm.TU.04.842"/>
</dbReference>
<comment type="catalytic activity">
    <reaction evidence="8">
        <text>L-cysteinyl-[protein] + hexadecanoyl-CoA = S-hexadecanoyl-L-cysteinyl-[protein] + CoA</text>
        <dbReference type="Rhea" id="RHEA:36683"/>
        <dbReference type="Rhea" id="RHEA-COMP:10131"/>
        <dbReference type="Rhea" id="RHEA-COMP:11032"/>
        <dbReference type="ChEBI" id="CHEBI:29950"/>
        <dbReference type="ChEBI" id="CHEBI:57287"/>
        <dbReference type="ChEBI" id="CHEBI:57379"/>
        <dbReference type="ChEBI" id="CHEBI:74151"/>
        <dbReference type="EC" id="2.3.1.225"/>
    </reaction>
</comment>
<reference evidence="10" key="1">
    <citation type="submission" date="2018-11" db="EMBL/GenBank/DDBJ databases">
        <authorList>
            <person name="Grassa J C."/>
        </authorList>
    </citation>
    <scope>NUCLEOTIDE SEQUENCE [LARGE SCALE GENOMIC DNA]</scope>
</reference>
<dbReference type="GO" id="GO:0005783">
    <property type="term" value="C:endoplasmic reticulum"/>
    <property type="evidence" value="ECO:0007669"/>
    <property type="project" value="TreeGrafter"/>
</dbReference>
<keyword evidence="11" id="KW-1185">Reference proteome</keyword>
<protein>
    <recommendedName>
        <fullName evidence="8">S-acyltransferase</fullName>
        <ecNumber evidence="8">2.3.1.225</ecNumber>
    </recommendedName>
    <alternativeName>
        <fullName evidence="8">Palmitoyltransferase</fullName>
    </alternativeName>
</protein>
<keyword evidence="5 8" id="KW-1133">Transmembrane helix</keyword>
<keyword evidence="3 8" id="KW-0808">Transferase</keyword>
<comment type="domain">
    <text evidence="8">The DHHC domain is required for palmitoyltransferase activity.</text>
</comment>
<keyword evidence="4 8" id="KW-0812">Transmembrane</keyword>
<evidence type="ECO:0000256" key="2">
    <source>
        <dbReference type="ARBA" id="ARBA00008574"/>
    </source>
</evidence>
<evidence type="ECO:0000256" key="4">
    <source>
        <dbReference type="ARBA" id="ARBA00022692"/>
    </source>
</evidence>
<accession>A0A803PIY3</accession>
<evidence type="ECO:0000256" key="1">
    <source>
        <dbReference type="ARBA" id="ARBA00004127"/>
    </source>
</evidence>
<feature type="transmembrane region" description="Helical" evidence="8">
    <location>
        <begin position="49"/>
        <end position="67"/>
    </location>
</feature>
<evidence type="ECO:0000256" key="8">
    <source>
        <dbReference type="RuleBase" id="RU079119"/>
    </source>
</evidence>
<dbReference type="EMBL" id="UZAU01000369">
    <property type="status" value="NOT_ANNOTATED_CDS"/>
    <property type="molecule type" value="Genomic_DNA"/>
</dbReference>
<comment type="subcellular location">
    <subcellularLocation>
        <location evidence="1">Endomembrane system</location>
        <topology evidence="1">Multi-pass membrane protein</topology>
    </subcellularLocation>
</comment>
<comment type="similarity">
    <text evidence="2 8">Belongs to the DHHC palmitoyltransferase family.</text>
</comment>
<keyword evidence="7 8" id="KW-0012">Acyltransferase</keyword>
<dbReference type="PANTHER" id="PTHR22883:SF324">
    <property type="entry name" value="S-ACYLTRANSFERASE"/>
    <property type="match status" value="1"/>
</dbReference>
<dbReference type="OMA" id="KIMDAYH"/>
<feature type="domain" description="Palmitoyltransferase DHHC" evidence="9">
    <location>
        <begin position="153"/>
        <end position="277"/>
    </location>
</feature>